<sequence>MAMQRAGAAPLPRGVPGRTASTGRPTVNQTDLTVTIASANVQTLLPHQEGRAYSHNSINPLLSKVEALETQFMHAQLDIIGAQEGRARTEGSQTGVYYKRLIGAATPEGAQGVQLWVRLGAHVQVLHWQNVSPRMMFASLQLRNGALLVVVVAHAPHMGWSEEARHDFSHLLSETMSTVRAKFHTAHIRIAIDANGRTGSTAPQYIGTVDAEVYAVNTFWPAWTTWCSTRGHRRRIDYILADSKDLVTQCRVAPDIDLTFNEYEDHRPIIVTERIPAAAHQGCSQQPAMFKVNKTALGRPQLCDLFQQRVWEYQCPANATMDEWLESLNSHVRQCAREVFGPPEDAPRQAWISATTWEIIRLIAPARRAMHEVRRGAFPAAVRGAFRVRQAAYMKARARPPPSVKFTMWVVVGDALDNITICNEARWRAAAWRRGIRRLQNWARPSLAADRAAFLQALAGRAQHAMLTSDMRTGYAVARAPGAKKSAPTSSVRRKDGALTTSTREATERWEEHYSEVYRGQALEDSANSYPPDVCDTKAVADYGPESTRVAFGRLGRNKGVGPDQIPGELLAAGGCATASKYGDINAAVASSTRRPSQWQGGEIVSAWKKKGSAHECDDHRGLLLSDHAGKALTGMLKRSIEDVYTAKMPINQHGAVAGRGTDFASQIVATMADIASMMGWSIFILYLDLVTAFDRVIRQLVMGWGQIPCDWQFDFLRDLGVSEESAAWIAEYLTERGPLLEQWGVLCDARDMIRTLHEGAWHSVRGGTRRFSSHTGGRQGCRLGAVVFNSTYSIALDALHWRLQRAGVALNVHTPEGAFWNRPAPGNPASQAALDVTFVDDEAIFLVALSVTAMMTSIHIVLDTLTSVFRSCHLELNLGPGKSECVLRLRGTGAATALEKWRQPDESLGIPLQQYGHDGLLRIVPWYKHLGSTLDSLGMHVGNVLHHIKSAMGAYAPLAMKLYGSTLIADTFRVMFFRSLVVSRLIFNLHIFVVKPKEIRRLNHVYMRGLRRIHGDPRFSANTHYRDAELRERMSMPSIDCVLSVARWRYVGRVVRNRPLTLISLLHFRKGEQCLPWVRALQHDATFLQARGFFSDLPSFDTHPPTWQEAMLDERGWSRRWSASMLSIRWPAVTPSVKATPTSSQPSLP</sequence>
<dbReference type="SUPFAM" id="SSF56219">
    <property type="entry name" value="DNase I-like"/>
    <property type="match status" value="1"/>
</dbReference>
<proteinExistence type="predicted"/>
<feature type="region of interest" description="Disordered" evidence="1">
    <location>
        <begin position="1"/>
        <end position="30"/>
    </location>
</feature>
<feature type="region of interest" description="Disordered" evidence="1">
    <location>
        <begin position="480"/>
        <end position="501"/>
    </location>
</feature>
<evidence type="ECO:0000313" key="2">
    <source>
        <dbReference type="EMBL" id="CAK0899057.1"/>
    </source>
</evidence>
<dbReference type="Gene3D" id="3.60.10.10">
    <property type="entry name" value="Endonuclease/exonuclease/phosphatase"/>
    <property type="match status" value="1"/>
</dbReference>
<evidence type="ECO:0000256" key="1">
    <source>
        <dbReference type="SAM" id="MobiDB-lite"/>
    </source>
</evidence>
<name>A0ABN9XKS2_9DINO</name>
<reference evidence="2" key="1">
    <citation type="submission" date="2023-10" db="EMBL/GenBank/DDBJ databases">
        <authorList>
            <person name="Chen Y."/>
            <person name="Shah S."/>
            <person name="Dougan E. K."/>
            <person name="Thang M."/>
            <person name="Chan C."/>
        </authorList>
    </citation>
    <scope>NUCLEOTIDE SEQUENCE [LARGE SCALE GENOMIC DNA]</scope>
</reference>
<protein>
    <recommendedName>
        <fullName evidence="4">Reverse transcriptase domain-containing protein</fullName>
    </recommendedName>
</protein>
<dbReference type="Proteomes" id="UP001189429">
    <property type="component" value="Unassembled WGS sequence"/>
</dbReference>
<gene>
    <name evidence="2" type="ORF">PCOR1329_LOCUS76676</name>
</gene>
<dbReference type="PANTHER" id="PTHR19446">
    <property type="entry name" value="REVERSE TRANSCRIPTASES"/>
    <property type="match status" value="1"/>
</dbReference>
<comment type="caution">
    <text evidence="2">The sequence shown here is derived from an EMBL/GenBank/DDBJ whole genome shotgun (WGS) entry which is preliminary data.</text>
</comment>
<accession>A0ABN9XKS2</accession>
<keyword evidence="3" id="KW-1185">Reference proteome</keyword>
<organism evidence="2 3">
    <name type="scientific">Prorocentrum cordatum</name>
    <dbReference type="NCBI Taxonomy" id="2364126"/>
    <lineage>
        <taxon>Eukaryota</taxon>
        <taxon>Sar</taxon>
        <taxon>Alveolata</taxon>
        <taxon>Dinophyceae</taxon>
        <taxon>Prorocentrales</taxon>
        <taxon>Prorocentraceae</taxon>
        <taxon>Prorocentrum</taxon>
    </lineage>
</organism>
<evidence type="ECO:0008006" key="4">
    <source>
        <dbReference type="Google" id="ProtNLM"/>
    </source>
</evidence>
<feature type="compositionally biased region" description="Polar residues" evidence="1">
    <location>
        <begin position="19"/>
        <end position="30"/>
    </location>
</feature>
<evidence type="ECO:0000313" key="3">
    <source>
        <dbReference type="Proteomes" id="UP001189429"/>
    </source>
</evidence>
<dbReference type="InterPro" id="IPR036691">
    <property type="entry name" value="Endo/exonu/phosph_ase_sf"/>
</dbReference>
<dbReference type="EMBL" id="CAUYUJ010020544">
    <property type="protein sequence ID" value="CAK0899057.1"/>
    <property type="molecule type" value="Genomic_DNA"/>
</dbReference>